<feature type="transmembrane region" description="Helical" evidence="8">
    <location>
        <begin position="88"/>
        <end position="105"/>
    </location>
</feature>
<gene>
    <name evidence="9" type="ORF">BG258_08210</name>
</gene>
<dbReference type="OrthoDB" id="21828at2"/>
<evidence type="ECO:0000313" key="10">
    <source>
        <dbReference type="Proteomes" id="UP000094784"/>
    </source>
</evidence>
<evidence type="ECO:0000256" key="5">
    <source>
        <dbReference type="ARBA" id="ARBA00022989"/>
    </source>
</evidence>
<comment type="similarity">
    <text evidence="7">Belongs to the drug/metabolite transporter (DMT) superfamily. Small multidrug resistance (SMR) (TC 2.A.7.1) family.</text>
</comment>
<name>A0A1E4R603_9BACI</name>
<comment type="subcellular location">
    <subcellularLocation>
        <location evidence="1 7">Cell membrane</location>
        <topology evidence="1 7">Multi-pass membrane protein</topology>
    </subcellularLocation>
</comment>
<evidence type="ECO:0000313" key="9">
    <source>
        <dbReference type="EMBL" id="ODV55890.1"/>
    </source>
</evidence>
<dbReference type="PANTHER" id="PTHR30561">
    <property type="entry name" value="SMR FAMILY PROTON-DEPENDENT DRUG EFFLUX TRANSPORTER SUGE"/>
    <property type="match status" value="1"/>
</dbReference>
<reference evidence="9 10" key="1">
    <citation type="submission" date="2016-09" db="EMBL/GenBank/DDBJ databases">
        <title>Draft genome sequence of the soil isolate, Lysinibacillus fusiformis M5, a potential hypoxanthine producer.</title>
        <authorList>
            <person name="Gallegos-Monterrosa R."/>
            <person name="Maroti G."/>
            <person name="Balint B."/>
            <person name="Kovacs A.T."/>
        </authorList>
    </citation>
    <scope>NUCLEOTIDE SEQUENCE [LARGE SCALE GENOMIC DNA]</scope>
    <source>
        <strain evidence="9 10">M5</strain>
    </source>
</reference>
<comment type="caution">
    <text evidence="9">The sequence shown here is derived from an EMBL/GenBank/DDBJ whole genome shotgun (WGS) entry which is preliminary data.</text>
</comment>
<dbReference type="Gene3D" id="1.10.3730.20">
    <property type="match status" value="1"/>
</dbReference>
<evidence type="ECO:0000256" key="4">
    <source>
        <dbReference type="ARBA" id="ARBA00022692"/>
    </source>
</evidence>
<dbReference type="SUPFAM" id="SSF103481">
    <property type="entry name" value="Multidrug resistance efflux transporter EmrE"/>
    <property type="match status" value="1"/>
</dbReference>
<dbReference type="PANTHER" id="PTHR30561:SF1">
    <property type="entry name" value="MULTIDRUG TRANSPORTER EMRE"/>
    <property type="match status" value="1"/>
</dbReference>
<organism evidence="9 10">
    <name type="scientific">Lysinibacillus fusiformis</name>
    <dbReference type="NCBI Taxonomy" id="28031"/>
    <lineage>
        <taxon>Bacteria</taxon>
        <taxon>Bacillati</taxon>
        <taxon>Bacillota</taxon>
        <taxon>Bacilli</taxon>
        <taxon>Bacillales</taxon>
        <taxon>Bacillaceae</taxon>
        <taxon>Lysinibacillus</taxon>
    </lineage>
</organism>
<keyword evidence="4 7" id="KW-0812">Transmembrane</keyword>
<dbReference type="AlphaFoldDB" id="A0A1E4R603"/>
<dbReference type="EMBL" id="MECQ01000001">
    <property type="protein sequence ID" value="ODV55890.1"/>
    <property type="molecule type" value="Genomic_DNA"/>
</dbReference>
<keyword evidence="5 8" id="KW-1133">Transmembrane helix</keyword>
<accession>A0A1E4R603</accession>
<dbReference type="FunFam" id="1.10.3730.20:FF:000001">
    <property type="entry name" value="Quaternary ammonium compound resistance transporter SugE"/>
    <property type="match status" value="1"/>
</dbReference>
<dbReference type="InterPro" id="IPR037185">
    <property type="entry name" value="EmrE-like"/>
</dbReference>
<dbReference type="InterPro" id="IPR045324">
    <property type="entry name" value="Small_multidrug_res"/>
</dbReference>
<proteinExistence type="inferred from homology"/>
<dbReference type="Pfam" id="PF00893">
    <property type="entry name" value="Multi_Drug_Res"/>
    <property type="match status" value="1"/>
</dbReference>
<keyword evidence="6 8" id="KW-0472">Membrane</keyword>
<dbReference type="GO" id="GO:0005886">
    <property type="term" value="C:plasma membrane"/>
    <property type="evidence" value="ECO:0007669"/>
    <property type="project" value="UniProtKB-SubCell"/>
</dbReference>
<dbReference type="GO" id="GO:0022857">
    <property type="term" value="F:transmembrane transporter activity"/>
    <property type="evidence" value="ECO:0007669"/>
    <property type="project" value="InterPro"/>
</dbReference>
<dbReference type="InterPro" id="IPR000390">
    <property type="entry name" value="Small_drug/metabolite_transptr"/>
</dbReference>
<feature type="transmembrane region" description="Helical" evidence="8">
    <location>
        <begin position="27"/>
        <end position="48"/>
    </location>
</feature>
<evidence type="ECO:0000256" key="6">
    <source>
        <dbReference type="ARBA" id="ARBA00023136"/>
    </source>
</evidence>
<dbReference type="RefSeq" id="WP_069480925.1">
    <property type="nucleotide sequence ID" value="NZ_JACUVP010000001.1"/>
</dbReference>
<evidence type="ECO:0000256" key="1">
    <source>
        <dbReference type="ARBA" id="ARBA00004651"/>
    </source>
</evidence>
<evidence type="ECO:0000256" key="7">
    <source>
        <dbReference type="RuleBase" id="RU003942"/>
    </source>
</evidence>
<keyword evidence="3" id="KW-1003">Cell membrane</keyword>
<protein>
    <submittedName>
        <fullName evidence="9">Quaternary ammonium transporter</fullName>
    </submittedName>
</protein>
<evidence type="ECO:0000256" key="2">
    <source>
        <dbReference type="ARBA" id="ARBA00022448"/>
    </source>
</evidence>
<evidence type="ECO:0000256" key="8">
    <source>
        <dbReference type="SAM" id="Phobius"/>
    </source>
</evidence>
<dbReference type="Proteomes" id="UP000094784">
    <property type="component" value="Unassembled WGS sequence"/>
</dbReference>
<feature type="transmembrane region" description="Helical" evidence="8">
    <location>
        <begin position="60"/>
        <end position="82"/>
    </location>
</feature>
<keyword evidence="2" id="KW-0813">Transport</keyword>
<evidence type="ECO:0000256" key="3">
    <source>
        <dbReference type="ARBA" id="ARBA00022475"/>
    </source>
</evidence>
<sequence length="107" mass="11474">MKVFSFLFIAIVAEVFASSMLKRTEGFSRFWPSLGVVVGYGTAFYCLALTLKTIPIGTAYAIWAGLGTALTAIVGVVLYKEIFNRKKVLGILCIIVGVVVLNLAGGH</sequence>